<name>A0ABT9GI02_9GAMM</name>
<comment type="caution">
    <text evidence="2">The sequence shown here is derived from an EMBL/GenBank/DDBJ whole genome shotgun (WGS) entry which is preliminary data.</text>
</comment>
<keyword evidence="1" id="KW-0812">Transmembrane</keyword>
<gene>
    <name evidence="2" type="ORF">QDH73_15260</name>
</gene>
<keyword evidence="3" id="KW-1185">Reference proteome</keyword>
<keyword evidence="1" id="KW-1133">Transmembrane helix</keyword>
<feature type="transmembrane region" description="Helical" evidence="1">
    <location>
        <begin position="6"/>
        <end position="26"/>
    </location>
</feature>
<protein>
    <submittedName>
        <fullName evidence="2">Uncharacterized protein</fullName>
    </submittedName>
</protein>
<evidence type="ECO:0000313" key="2">
    <source>
        <dbReference type="EMBL" id="MDP4485368.1"/>
    </source>
</evidence>
<evidence type="ECO:0000256" key="1">
    <source>
        <dbReference type="SAM" id="Phobius"/>
    </source>
</evidence>
<reference evidence="2 3" key="1">
    <citation type="submission" date="2023-04" db="EMBL/GenBank/DDBJ databases">
        <title>Novel Pseudoalteromonas species isolated from Pacific coral.</title>
        <authorList>
            <person name="Videau P."/>
            <person name="Shlafstein M.D."/>
            <person name="Oline D.K."/>
            <person name="Strangman W.K."/>
            <person name="Hahnke R.L."/>
            <person name="Saw J.H."/>
            <person name="Ushijima B."/>
        </authorList>
    </citation>
    <scope>NUCLEOTIDE SEQUENCE [LARGE SCALE GENOMIC DNA]</scope>
    <source>
        <strain evidence="2 3">LMG 14908</strain>
    </source>
</reference>
<sequence length="137" mass="15037">MSVSEILGLLFGFVGTGIAIYQTAVINEGKKRKHELQYLLAGINAAANQKQVAWQNQISLLHPKTPEQYEAAQVYVRARDDVMEIATLSSALEGTIDTGNSAIVAMMDKYKTITEKNNEIMSNQPSPLKVPEPSSEQ</sequence>
<dbReference type="RefSeq" id="WP_039486971.1">
    <property type="nucleotide sequence ID" value="NZ_JASGWX010000013.1"/>
</dbReference>
<evidence type="ECO:0000313" key="3">
    <source>
        <dbReference type="Proteomes" id="UP001242314"/>
    </source>
</evidence>
<proteinExistence type="predicted"/>
<dbReference type="EMBL" id="JASGWX010000013">
    <property type="protein sequence ID" value="MDP4485368.1"/>
    <property type="molecule type" value="Genomic_DNA"/>
</dbReference>
<keyword evidence="1" id="KW-0472">Membrane</keyword>
<dbReference type="Proteomes" id="UP001242314">
    <property type="component" value="Unassembled WGS sequence"/>
</dbReference>
<accession>A0ABT9GI02</accession>
<organism evidence="2 3">
    <name type="scientific">Pseudoalteromonas distincta</name>
    <dbReference type="NCBI Taxonomy" id="77608"/>
    <lineage>
        <taxon>Bacteria</taxon>
        <taxon>Pseudomonadati</taxon>
        <taxon>Pseudomonadota</taxon>
        <taxon>Gammaproteobacteria</taxon>
        <taxon>Alteromonadales</taxon>
        <taxon>Pseudoalteromonadaceae</taxon>
        <taxon>Pseudoalteromonas</taxon>
    </lineage>
</organism>